<dbReference type="GO" id="GO:0032259">
    <property type="term" value="P:methylation"/>
    <property type="evidence" value="ECO:0007669"/>
    <property type="project" value="UniProtKB-KW"/>
</dbReference>
<dbReference type="CDD" id="cd02440">
    <property type="entry name" value="AdoMet_MTases"/>
    <property type="match status" value="1"/>
</dbReference>
<evidence type="ECO:0000259" key="5">
    <source>
        <dbReference type="Pfam" id="PF01555"/>
    </source>
</evidence>
<evidence type="ECO:0000313" key="6">
    <source>
        <dbReference type="EMBL" id="ACD75432.1"/>
    </source>
</evidence>
<name>B3GAM4_9VIRU</name>
<dbReference type="InterPro" id="IPR001091">
    <property type="entry name" value="RM_Methyltransferase"/>
</dbReference>
<dbReference type="SUPFAM" id="SSF53335">
    <property type="entry name" value="S-adenosyl-L-methionine-dependent methyltransferases"/>
    <property type="match status" value="1"/>
</dbReference>
<evidence type="ECO:0000256" key="4">
    <source>
        <dbReference type="SAM" id="MobiDB-lite"/>
    </source>
</evidence>
<feature type="domain" description="DNA methylase N-4/N-6" evidence="5">
    <location>
        <begin position="21"/>
        <end position="221"/>
    </location>
</feature>
<evidence type="ECO:0000256" key="2">
    <source>
        <dbReference type="ARBA" id="ARBA00022603"/>
    </source>
</evidence>
<dbReference type="REBASE" id="34822">
    <property type="entry name" value="M.UviRMORFAP"/>
</dbReference>
<dbReference type="PROSITE" id="PS00092">
    <property type="entry name" value="N6_MTASE"/>
    <property type="match status" value="1"/>
</dbReference>
<keyword evidence="3" id="KW-0808">Transferase</keyword>
<reference evidence="6" key="1">
    <citation type="submission" date="2008-04" db="EMBL/GenBank/DDBJ databases">
        <title>Virus population dynamics and acquired virus resistance in natural microbial communities.</title>
        <authorList>
            <person name="Andersson A.A."/>
            <person name="Banfield J.F."/>
        </authorList>
    </citation>
    <scope>NUCLEOTIDE SEQUENCE</scope>
</reference>
<evidence type="ECO:0000256" key="1">
    <source>
        <dbReference type="ARBA" id="ARBA00006594"/>
    </source>
</evidence>
<dbReference type="PRINTS" id="PR00508">
    <property type="entry name" value="S21N4MTFRASE"/>
</dbReference>
<dbReference type="InterPro" id="IPR002941">
    <property type="entry name" value="DNA_methylase_N4/N6"/>
</dbReference>
<dbReference type="GO" id="GO:0008170">
    <property type="term" value="F:N-methyltransferase activity"/>
    <property type="evidence" value="ECO:0007669"/>
    <property type="project" value="InterPro"/>
</dbReference>
<dbReference type="GO" id="GO:0003677">
    <property type="term" value="F:DNA binding"/>
    <property type="evidence" value="ECO:0007669"/>
    <property type="project" value="InterPro"/>
</dbReference>
<feature type="region of interest" description="Disordered" evidence="4">
    <location>
        <begin position="224"/>
        <end position="243"/>
    </location>
</feature>
<dbReference type="PANTHER" id="PTHR13370:SF3">
    <property type="entry name" value="TRNA (GUANINE(10)-N2)-METHYLTRANSFERASE HOMOLOG"/>
    <property type="match status" value="1"/>
</dbReference>
<protein>
    <submittedName>
        <fullName evidence="6">AMDV4_3</fullName>
    </submittedName>
</protein>
<dbReference type="Pfam" id="PF01555">
    <property type="entry name" value="N6_N4_Mtase"/>
    <property type="match status" value="1"/>
</dbReference>
<proteinExistence type="inferred from homology"/>
<dbReference type="PANTHER" id="PTHR13370">
    <property type="entry name" value="RNA METHYLASE-RELATED"/>
    <property type="match status" value="1"/>
</dbReference>
<dbReference type="EMBL" id="EU662156">
    <property type="protein sequence ID" value="ACD75432.1"/>
    <property type="molecule type" value="Genomic_DNA"/>
</dbReference>
<organism evidence="6">
    <name type="scientific">uncultured virus</name>
    <dbReference type="NCBI Taxonomy" id="340016"/>
    <lineage>
        <taxon>Viruses</taxon>
        <taxon>environmental samples</taxon>
    </lineage>
</organism>
<evidence type="ECO:0000256" key="3">
    <source>
        <dbReference type="ARBA" id="ARBA00022679"/>
    </source>
</evidence>
<dbReference type="Gene3D" id="3.40.50.150">
    <property type="entry name" value="Vaccinia Virus protein VP39"/>
    <property type="match status" value="1"/>
</dbReference>
<accession>B3GAM4</accession>
<comment type="similarity">
    <text evidence="1">Belongs to the N(4)/N(6)-methyltransferase family.</text>
</comment>
<keyword evidence="2" id="KW-0489">Methyltransferase</keyword>
<dbReference type="InterPro" id="IPR002052">
    <property type="entry name" value="DNA_methylase_N6_adenine_CS"/>
</dbReference>
<sequence length="243" mass="27669">MITLKQGDCLELMKELKDESVDCVITDPPYGIDFLSHWTNNHKKIVNDSDIRIDKLFAQFLPEFKRILKPHGVVCIFSAGGGKKITTALATLELSKHMHLIQTLIWSKGKTDGSFVGLGWKYRPSYETILIGSKDLNNYAFYPQYSSNVLVYKPYIPQKGEHPTQKPIDLMCNLLRNHTKVGDTVLDPFMGSGTTGVACKQLKRNFIGYELDSDYFRMAEKRIEETNEPTLSPDERESLEVDE</sequence>
<dbReference type="InterPro" id="IPR029063">
    <property type="entry name" value="SAM-dependent_MTases_sf"/>
</dbReference>
<feature type="compositionally biased region" description="Basic and acidic residues" evidence="4">
    <location>
        <begin position="233"/>
        <end position="243"/>
    </location>
</feature>